<name>A0A3M3RQ57_9PSED</name>
<accession>A0A3M3RQ57</accession>
<proteinExistence type="predicted"/>
<dbReference type="AlphaFoldDB" id="A0A3M3RQ57"/>
<evidence type="ECO:0000256" key="1">
    <source>
        <dbReference type="SAM" id="MobiDB-lite"/>
    </source>
</evidence>
<comment type="caution">
    <text evidence="2">The sequence shown here is derived from an EMBL/GenBank/DDBJ whole genome shotgun (WGS) entry which is preliminary data.</text>
</comment>
<reference evidence="2 3" key="1">
    <citation type="submission" date="2018-08" db="EMBL/GenBank/DDBJ databases">
        <title>Recombination of ecologically and evolutionarily significant loci maintains genetic cohesion in the Pseudomonas syringae species complex.</title>
        <authorList>
            <person name="Dillon M."/>
            <person name="Thakur S."/>
            <person name="Almeida R.N.D."/>
            <person name="Weir B.S."/>
            <person name="Guttman D.S."/>
        </authorList>
    </citation>
    <scope>NUCLEOTIDE SEQUENCE [LARGE SCALE GENOMIC DNA]</scope>
    <source>
        <strain evidence="2 3">1089_5</strain>
    </source>
</reference>
<sequence>MRFLPFPELLNISKEMYDGCHENHSQNNGQQDRPGERYKCLCAPTQPSLGNRQ</sequence>
<evidence type="ECO:0000313" key="2">
    <source>
        <dbReference type="EMBL" id="RMN98588.1"/>
    </source>
</evidence>
<dbReference type="Proteomes" id="UP000278062">
    <property type="component" value="Unassembled WGS sequence"/>
</dbReference>
<organism evidence="2 3">
    <name type="scientific">Pseudomonas syringae pv. apii</name>
    <dbReference type="NCBI Taxonomy" id="81036"/>
    <lineage>
        <taxon>Bacteria</taxon>
        <taxon>Pseudomonadati</taxon>
        <taxon>Pseudomonadota</taxon>
        <taxon>Gammaproteobacteria</taxon>
        <taxon>Pseudomonadales</taxon>
        <taxon>Pseudomonadaceae</taxon>
        <taxon>Pseudomonas</taxon>
    </lineage>
</organism>
<gene>
    <name evidence="2" type="ORF">ALQ49_101718</name>
</gene>
<evidence type="ECO:0000313" key="3">
    <source>
        <dbReference type="Proteomes" id="UP000278062"/>
    </source>
</evidence>
<feature type="region of interest" description="Disordered" evidence="1">
    <location>
        <begin position="19"/>
        <end position="53"/>
    </location>
</feature>
<protein>
    <submittedName>
        <fullName evidence="2">Uncharacterized protein</fullName>
    </submittedName>
</protein>
<dbReference type="EMBL" id="RBPL01000053">
    <property type="protein sequence ID" value="RMN98588.1"/>
    <property type="molecule type" value="Genomic_DNA"/>
</dbReference>